<evidence type="ECO:0000256" key="2">
    <source>
        <dbReference type="SAM" id="Phobius"/>
    </source>
</evidence>
<dbReference type="OrthoDB" id="2105077at2759"/>
<gene>
    <name evidence="4" type="primary">LOC104947660</name>
</gene>
<dbReference type="GO" id="GO:0005886">
    <property type="term" value="C:plasma membrane"/>
    <property type="evidence" value="ECO:0007669"/>
    <property type="project" value="InterPro"/>
</dbReference>
<dbReference type="PANTHER" id="PTHR10264">
    <property type="entry name" value="BAND 7 PROTEIN-RELATED"/>
    <property type="match status" value="1"/>
</dbReference>
<reference evidence="4" key="1">
    <citation type="submission" date="2025-08" db="UniProtKB">
        <authorList>
            <consortium name="RefSeq"/>
        </authorList>
    </citation>
    <scope>IDENTIFICATION</scope>
    <source>
        <tissue evidence="4">Muscle</tissue>
    </source>
</reference>
<proteinExistence type="predicted"/>
<evidence type="ECO:0000313" key="3">
    <source>
        <dbReference type="Proteomes" id="UP000504611"/>
    </source>
</evidence>
<dbReference type="AlphaFoldDB" id="A0A6I9NCB6"/>
<feature type="transmembrane region" description="Helical" evidence="2">
    <location>
        <begin position="45"/>
        <end position="67"/>
    </location>
</feature>
<evidence type="ECO:0000313" key="4">
    <source>
        <dbReference type="RefSeq" id="XP_010772021.1"/>
    </source>
</evidence>
<feature type="region of interest" description="Disordered" evidence="1">
    <location>
        <begin position="1"/>
        <end position="23"/>
    </location>
</feature>
<dbReference type="PANTHER" id="PTHR10264:SF115">
    <property type="entry name" value="STOMATIN"/>
    <property type="match status" value="1"/>
</dbReference>
<evidence type="ECO:0000256" key="1">
    <source>
        <dbReference type="SAM" id="MobiDB-lite"/>
    </source>
</evidence>
<dbReference type="RefSeq" id="XP_010772021.1">
    <property type="nucleotide sequence ID" value="XM_010773719.1"/>
</dbReference>
<sequence length="95" mass="10798">MDNAEEKVAMRESKRRERQSGSSRYDLRDVEALEDSDNDIGLCGWLLVALSILLMLLTLPISVWMCIKIVKEYERAIIFRLGRILRGGAKGPDTT</sequence>
<protein>
    <submittedName>
        <fullName evidence="4">Erythrocyte band 7 integral membrane protein-like</fullName>
    </submittedName>
</protein>
<dbReference type="InterPro" id="IPR043202">
    <property type="entry name" value="Band-7_stomatin-like"/>
</dbReference>
<keyword evidence="2" id="KW-0812">Transmembrane</keyword>
<accession>A0A6I9NCB6</accession>
<keyword evidence="2" id="KW-0472">Membrane</keyword>
<dbReference type="KEGG" id="ncc:104947660"/>
<dbReference type="Proteomes" id="UP000504611">
    <property type="component" value="Unplaced"/>
</dbReference>
<name>A0A6I9NCB6_9TELE</name>
<keyword evidence="2" id="KW-1133">Transmembrane helix</keyword>
<dbReference type="GeneID" id="104947660"/>
<keyword evidence="3" id="KW-1185">Reference proteome</keyword>
<organism evidence="3 4">
    <name type="scientific">Notothenia coriiceps</name>
    <name type="common">black rockcod</name>
    <dbReference type="NCBI Taxonomy" id="8208"/>
    <lineage>
        <taxon>Eukaryota</taxon>
        <taxon>Metazoa</taxon>
        <taxon>Chordata</taxon>
        <taxon>Craniata</taxon>
        <taxon>Vertebrata</taxon>
        <taxon>Euteleostomi</taxon>
        <taxon>Actinopterygii</taxon>
        <taxon>Neopterygii</taxon>
        <taxon>Teleostei</taxon>
        <taxon>Neoteleostei</taxon>
        <taxon>Acanthomorphata</taxon>
        <taxon>Eupercaria</taxon>
        <taxon>Perciformes</taxon>
        <taxon>Notothenioidei</taxon>
        <taxon>Nototheniidae</taxon>
        <taxon>Notothenia</taxon>
    </lineage>
</organism>